<name>A0A9W7LD12_9STRA</name>
<dbReference type="CDD" id="cd00051">
    <property type="entry name" value="EFh"/>
    <property type="match status" value="1"/>
</dbReference>
<dbReference type="EMBL" id="BRYA01000277">
    <property type="protein sequence ID" value="GMI46044.1"/>
    <property type="molecule type" value="Genomic_DNA"/>
</dbReference>
<dbReference type="InterPro" id="IPR001715">
    <property type="entry name" value="CH_dom"/>
</dbReference>
<evidence type="ECO:0000259" key="4">
    <source>
        <dbReference type="PROSITE" id="PS50021"/>
    </source>
</evidence>
<feature type="domain" description="EF-hand" evidence="5">
    <location>
        <begin position="767"/>
        <end position="802"/>
    </location>
</feature>
<protein>
    <recommendedName>
        <fullName evidence="8">Calmodulin</fullName>
    </recommendedName>
</protein>
<comment type="caution">
    <text evidence="6">The sequence shown here is derived from an EMBL/GenBank/DDBJ whole genome shotgun (WGS) entry which is preliminary data.</text>
</comment>
<dbReference type="OrthoDB" id="10017054at2759"/>
<accession>A0A9W7LD12</accession>
<dbReference type="SUPFAM" id="SSF47576">
    <property type="entry name" value="Calponin-homology domain, CH-domain"/>
    <property type="match status" value="1"/>
</dbReference>
<dbReference type="SMART" id="SM00033">
    <property type="entry name" value="CH"/>
    <property type="match status" value="2"/>
</dbReference>
<evidence type="ECO:0000259" key="5">
    <source>
        <dbReference type="PROSITE" id="PS50222"/>
    </source>
</evidence>
<dbReference type="Pfam" id="PF13499">
    <property type="entry name" value="EF-hand_7"/>
    <property type="match status" value="1"/>
</dbReference>
<evidence type="ECO:0000256" key="3">
    <source>
        <dbReference type="ARBA" id="ARBA00023203"/>
    </source>
</evidence>
<keyword evidence="7" id="KW-1185">Reference proteome</keyword>
<dbReference type="PROSITE" id="PS00019">
    <property type="entry name" value="ACTININ_1"/>
    <property type="match status" value="1"/>
</dbReference>
<proteinExistence type="predicted"/>
<dbReference type="GO" id="GO:0005509">
    <property type="term" value="F:calcium ion binding"/>
    <property type="evidence" value="ECO:0007669"/>
    <property type="project" value="InterPro"/>
</dbReference>
<dbReference type="PROSITE" id="PS50222">
    <property type="entry name" value="EF_HAND_2"/>
    <property type="match status" value="2"/>
</dbReference>
<evidence type="ECO:0000256" key="2">
    <source>
        <dbReference type="ARBA" id="ARBA00022837"/>
    </source>
</evidence>
<organism evidence="6 7">
    <name type="scientific">Triparma columacea</name>
    <dbReference type="NCBI Taxonomy" id="722753"/>
    <lineage>
        <taxon>Eukaryota</taxon>
        <taxon>Sar</taxon>
        <taxon>Stramenopiles</taxon>
        <taxon>Ochrophyta</taxon>
        <taxon>Bolidophyceae</taxon>
        <taxon>Parmales</taxon>
        <taxon>Triparmaceae</taxon>
        <taxon>Triparma</taxon>
    </lineage>
</organism>
<keyword evidence="1" id="KW-0677">Repeat</keyword>
<dbReference type="PROSITE" id="PS00018">
    <property type="entry name" value="EF_HAND_1"/>
    <property type="match status" value="1"/>
</dbReference>
<dbReference type="Gene3D" id="1.10.238.10">
    <property type="entry name" value="EF-hand"/>
    <property type="match status" value="1"/>
</dbReference>
<dbReference type="InterPro" id="IPR036872">
    <property type="entry name" value="CH_dom_sf"/>
</dbReference>
<dbReference type="Gene3D" id="1.20.58.60">
    <property type="match status" value="2"/>
</dbReference>
<keyword evidence="2" id="KW-0106">Calcium</keyword>
<dbReference type="InterPro" id="IPR011992">
    <property type="entry name" value="EF-hand-dom_pair"/>
</dbReference>
<evidence type="ECO:0000313" key="7">
    <source>
        <dbReference type="Proteomes" id="UP001165065"/>
    </source>
</evidence>
<dbReference type="PROSITE" id="PS00020">
    <property type="entry name" value="ACTININ_2"/>
    <property type="match status" value="1"/>
</dbReference>
<dbReference type="Pfam" id="PF00307">
    <property type="entry name" value="CH"/>
    <property type="match status" value="2"/>
</dbReference>
<dbReference type="SUPFAM" id="SSF47473">
    <property type="entry name" value="EF-hand"/>
    <property type="match status" value="1"/>
</dbReference>
<dbReference type="InterPro" id="IPR018247">
    <property type="entry name" value="EF_Hand_1_Ca_BS"/>
</dbReference>
<evidence type="ECO:0000313" key="6">
    <source>
        <dbReference type="EMBL" id="GMI46044.1"/>
    </source>
</evidence>
<dbReference type="PANTHER" id="PTHR11915">
    <property type="entry name" value="SPECTRIN/FILAMIN RELATED CYTOSKELETAL PROTEIN"/>
    <property type="match status" value="1"/>
</dbReference>
<keyword evidence="3" id="KW-0009">Actin-binding</keyword>
<dbReference type="SMART" id="SM00054">
    <property type="entry name" value="EFh"/>
    <property type="match status" value="2"/>
</dbReference>
<evidence type="ECO:0008006" key="8">
    <source>
        <dbReference type="Google" id="ProtNLM"/>
    </source>
</evidence>
<dbReference type="Gene3D" id="1.10.418.10">
    <property type="entry name" value="Calponin-like domain"/>
    <property type="match status" value="2"/>
</dbReference>
<feature type="domain" description="EF-hand" evidence="5">
    <location>
        <begin position="731"/>
        <end position="766"/>
    </location>
</feature>
<dbReference type="FunFam" id="1.10.418.10:FF:000001">
    <property type="entry name" value="Actinin alpha 1"/>
    <property type="match status" value="1"/>
</dbReference>
<dbReference type="AlphaFoldDB" id="A0A9W7LD12"/>
<dbReference type="PROSITE" id="PS50021">
    <property type="entry name" value="CH"/>
    <property type="match status" value="2"/>
</dbReference>
<gene>
    <name evidence="6" type="ORF">TrCOL_g13587</name>
</gene>
<feature type="domain" description="Calponin-homology (CH)" evidence="4">
    <location>
        <begin position="22"/>
        <end position="134"/>
    </location>
</feature>
<dbReference type="InterPro" id="IPR002048">
    <property type="entry name" value="EF_hand_dom"/>
</dbReference>
<dbReference type="SUPFAM" id="SSF46966">
    <property type="entry name" value="Spectrin repeat"/>
    <property type="match status" value="2"/>
</dbReference>
<dbReference type="InterPro" id="IPR001589">
    <property type="entry name" value="Actinin_actin-bd_CS"/>
</dbReference>
<evidence type="ECO:0000256" key="1">
    <source>
        <dbReference type="ARBA" id="ARBA00022737"/>
    </source>
</evidence>
<reference evidence="7" key="1">
    <citation type="journal article" date="2023" name="Commun. Biol.">
        <title>Genome analysis of Parmales, the sister group of diatoms, reveals the evolutionary specialization of diatoms from phago-mixotrophs to photoautotrophs.</title>
        <authorList>
            <person name="Ban H."/>
            <person name="Sato S."/>
            <person name="Yoshikawa S."/>
            <person name="Yamada K."/>
            <person name="Nakamura Y."/>
            <person name="Ichinomiya M."/>
            <person name="Sato N."/>
            <person name="Blanc-Mathieu R."/>
            <person name="Endo H."/>
            <person name="Kuwata A."/>
            <person name="Ogata H."/>
        </authorList>
    </citation>
    <scope>NUCLEOTIDE SEQUENCE [LARGE SCALE GENOMIC DNA]</scope>
</reference>
<feature type="domain" description="Calponin-homology (CH)" evidence="4">
    <location>
        <begin position="137"/>
        <end position="245"/>
    </location>
</feature>
<sequence>MTSTTPWGQRKVIDETADEWQAIQKKTFTRWCNSHLRARSVAIEDLFADVNDGTVLLNLLEVIGGDTIKSICGRNFYPPVKCKMDIHKLENCNLIFDYLKAKELKLVNIGSSDIKDGSPRLVLGLIWTIILRFAISEDGKEGLLLWCRKNTSGYDSVDVQNFSRSWQDGLAFCALIHHFRPDLIDFQGCLANREEPMTNLNLAFDIAKNELDIDRLLDAEDICGNAKPDEKSIIAYLSLFFQKFAALAQKDNLADAIKKAVSTTQHHESSIKDYDENASSLLSWIRVQHGKFSSVDDLNAASSTSSVVALIESSHSFKNNEKPPKQQQLASCETLLANLRLSQRNNERPLYAPEIEVEDLDTEWASLDKAEQGFEDSTVALLDAFEHTDYALQRFTNKIVKIEDFCASSSPLFSSSPGASVAECQALLKKCIAFEAQQPKYATMLGSCGEFVSLCHTQHEGTAAASSRYDAAVSSMADLTAAEAEYKKKVEEALAEQIRLLAVKEDYEVALSNFEFELFEHQEALLEPISLCNSVAAIEVVIKKTEAVKIALESSESTLLELEGVAAELAASSYPIDKDASTARGLYSDLTSSLTERFGKLEAAHASQATKAKIKEAFAVACSKLMDYCAETSRVTASLTRRMSITAEKQAEKLEHLMEGFANDGSALMDAVEGANDAQLAAEIFVNSTTTHTVFSCRLVYSECEKNLKSAIEINSAHILALNGESEMSAEQAREIREAFDNFDKDKSGKLSLKEFQDGLMAMGIVLNDDDSAAEFKRRDLDGSETLSFDEFATYILEQVQSGSSEADILSAFKGLVDGKPVITGNEIAQWFPDHGDYMNERMGDGEGGKNYEGFVVDIFKV</sequence>
<dbReference type="Proteomes" id="UP001165065">
    <property type="component" value="Unassembled WGS sequence"/>
</dbReference>
<dbReference type="GO" id="GO:0003779">
    <property type="term" value="F:actin binding"/>
    <property type="evidence" value="ECO:0007669"/>
    <property type="project" value="UniProtKB-KW"/>
</dbReference>